<comment type="similarity">
    <text evidence="1 4">Belongs to the D-isomer specific 2-hydroxyacid dehydrogenase family.</text>
</comment>
<dbReference type="SUPFAM" id="SSF51735">
    <property type="entry name" value="NAD(P)-binding Rossmann-fold domains"/>
    <property type="match status" value="1"/>
</dbReference>
<keyword evidence="8" id="KW-1185">Reference proteome</keyword>
<dbReference type="Proteomes" id="UP001424741">
    <property type="component" value="Unassembled WGS sequence"/>
</dbReference>
<protein>
    <submittedName>
        <fullName evidence="7">Glycerate dehydrogenase</fullName>
    </submittedName>
</protein>
<dbReference type="Gene3D" id="3.40.50.720">
    <property type="entry name" value="NAD(P)-binding Rossmann-like Domain"/>
    <property type="match status" value="2"/>
</dbReference>
<dbReference type="Pfam" id="PF00389">
    <property type="entry name" value="2-Hacid_dh"/>
    <property type="match status" value="1"/>
</dbReference>
<dbReference type="InterPro" id="IPR036291">
    <property type="entry name" value="NAD(P)-bd_dom_sf"/>
</dbReference>
<dbReference type="InterPro" id="IPR006140">
    <property type="entry name" value="D-isomer_DH_NAD-bd"/>
</dbReference>
<evidence type="ECO:0000256" key="4">
    <source>
        <dbReference type="RuleBase" id="RU003719"/>
    </source>
</evidence>
<dbReference type="RefSeq" id="WP_346189221.1">
    <property type="nucleotide sequence ID" value="NZ_BAABRL010000009.1"/>
</dbReference>
<dbReference type="PROSITE" id="PS00671">
    <property type="entry name" value="D_2_HYDROXYACID_DH_3"/>
    <property type="match status" value="1"/>
</dbReference>
<dbReference type="EMBL" id="BAABRL010000009">
    <property type="protein sequence ID" value="GAA5496566.1"/>
    <property type="molecule type" value="Genomic_DNA"/>
</dbReference>
<feature type="domain" description="D-isomer specific 2-hydroxyacid dehydrogenase NAD-binding" evidence="6">
    <location>
        <begin position="112"/>
        <end position="292"/>
    </location>
</feature>
<feature type="domain" description="D-isomer specific 2-hydroxyacid dehydrogenase catalytic" evidence="5">
    <location>
        <begin position="16"/>
        <end position="323"/>
    </location>
</feature>
<organism evidence="7 8">
    <name type="scientific">Rubritalea halochordaticola</name>
    <dbReference type="NCBI Taxonomy" id="714537"/>
    <lineage>
        <taxon>Bacteria</taxon>
        <taxon>Pseudomonadati</taxon>
        <taxon>Verrucomicrobiota</taxon>
        <taxon>Verrucomicrobiia</taxon>
        <taxon>Verrucomicrobiales</taxon>
        <taxon>Rubritaleaceae</taxon>
        <taxon>Rubritalea</taxon>
    </lineage>
</organism>
<comment type="caution">
    <text evidence="7">The sequence shown here is derived from an EMBL/GenBank/DDBJ whole genome shotgun (WGS) entry which is preliminary data.</text>
</comment>
<evidence type="ECO:0000256" key="3">
    <source>
        <dbReference type="ARBA" id="ARBA00023027"/>
    </source>
</evidence>
<name>A0ABP9V639_9BACT</name>
<dbReference type="InterPro" id="IPR006139">
    <property type="entry name" value="D-isomer_2_OHA_DH_cat_dom"/>
</dbReference>
<dbReference type="SUPFAM" id="SSF52283">
    <property type="entry name" value="Formate/glycerate dehydrogenase catalytic domain-like"/>
    <property type="match status" value="1"/>
</dbReference>
<evidence type="ECO:0000313" key="7">
    <source>
        <dbReference type="EMBL" id="GAA5496566.1"/>
    </source>
</evidence>
<keyword evidence="2 4" id="KW-0560">Oxidoreductase</keyword>
<evidence type="ECO:0000256" key="2">
    <source>
        <dbReference type="ARBA" id="ARBA00023002"/>
    </source>
</evidence>
<sequence length="323" mass="35536">MLQIAIFHSDRFTTPELAPLREQLASLGKVSYFPFLAETPEKLKQYAAGADCIVMDDVALTEDHLPDFPKLKLISLLGTGFDTIDREAMRRHGITVCNTPNYGTENVAQHTVALLFALAHRIGEQYHLIQSQGWPAVRAGIIEQFPIQEIQGKTFGFLSYGLIARRVQEMLSGFQLRFIASSSRSATDLEEHGVEKVDLETLFANSDILSIHSRSSPANHQIVSAKLLALMKPTSLLINTARGNLIDEQALATALANHQLTGAALDVLSPEPPQPECPLLKAPNCILTPHIAWNSLPACERLAHESYQNIKAFLEGSPQNVVN</sequence>
<gene>
    <name evidence="7" type="primary">hprA_2</name>
    <name evidence="7" type="ORF">Rhal01_02750</name>
</gene>
<dbReference type="Pfam" id="PF02826">
    <property type="entry name" value="2-Hacid_dh_C"/>
    <property type="match status" value="1"/>
</dbReference>
<evidence type="ECO:0000313" key="8">
    <source>
        <dbReference type="Proteomes" id="UP001424741"/>
    </source>
</evidence>
<evidence type="ECO:0000259" key="5">
    <source>
        <dbReference type="Pfam" id="PF00389"/>
    </source>
</evidence>
<dbReference type="PANTHER" id="PTHR43761">
    <property type="entry name" value="D-ISOMER SPECIFIC 2-HYDROXYACID DEHYDROGENASE FAMILY PROTEIN (AFU_ORTHOLOGUE AFUA_1G13630)"/>
    <property type="match status" value="1"/>
</dbReference>
<dbReference type="PANTHER" id="PTHR43761:SF1">
    <property type="entry name" value="D-ISOMER SPECIFIC 2-HYDROXYACID DEHYDROGENASE CATALYTIC DOMAIN-CONTAINING PROTEIN-RELATED"/>
    <property type="match status" value="1"/>
</dbReference>
<dbReference type="InterPro" id="IPR029753">
    <property type="entry name" value="D-isomer_DH_CS"/>
</dbReference>
<accession>A0ABP9V639</accession>
<dbReference type="InterPro" id="IPR050418">
    <property type="entry name" value="D-iso_2-hydroxyacid_DH_PdxB"/>
</dbReference>
<evidence type="ECO:0000259" key="6">
    <source>
        <dbReference type="Pfam" id="PF02826"/>
    </source>
</evidence>
<reference evidence="7 8" key="1">
    <citation type="submission" date="2024-02" db="EMBL/GenBank/DDBJ databases">
        <title>Rubritalea halochordaticola NBRC 107102.</title>
        <authorList>
            <person name="Ichikawa N."/>
            <person name="Katano-Makiyama Y."/>
            <person name="Hidaka K."/>
        </authorList>
    </citation>
    <scope>NUCLEOTIDE SEQUENCE [LARGE SCALE GENOMIC DNA]</scope>
    <source>
        <strain evidence="7 8">NBRC 107102</strain>
    </source>
</reference>
<evidence type="ECO:0000256" key="1">
    <source>
        <dbReference type="ARBA" id="ARBA00005854"/>
    </source>
</evidence>
<proteinExistence type="inferred from homology"/>
<keyword evidence="3" id="KW-0520">NAD</keyword>